<proteinExistence type="predicted"/>
<reference evidence="1" key="1">
    <citation type="submission" date="2021-09" db="EMBL/GenBank/DDBJ databases">
        <authorList>
            <consortium name="AG Swart"/>
            <person name="Singh M."/>
            <person name="Singh A."/>
            <person name="Seah K."/>
            <person name="Emmerich C."/>
        </authorList>
    </citation>
    <scope>NUCLEOTIDE SEQUENCE</scope>
    <source>
        <strain evidence="1">ATCC30299</strain>
    </source>
</reference>
<protein>
    <submittedName>
        <fullName evidence="1">Uncharacterized protein</fullName>
    </submittedName>
</protein>
<evidence type="ECO:0000313" key="1">
    <source>
        <dbReference type="EMBL" id="CAG9311579.1"/>
    </source>
</evidence>
<dbReference type="Proteomes" id="UP001162131">
    <property type="component" value="Unassembled WGS sequence"/>
</dbReference>
<dbReference type="AlphaFoldDB" id="A0AAU9IKB1"/>
<name>A0AAU9IKB1_9CILI</name>
<accession>A0AAU9IKB1</accession>
<gene>
    <name evidence="1" type="ORF">BSTOLATCC_MIC3867</name>
</gene>
<organism evidence="1 2">
    <name type="scientific">Blepharisma stoltei</name>
    <dbReference type="NCBI Taxonomy" id="1481888"/>
    <lineage>
        <taxon>Eukaryota</taxon>
        <taxon>Sar</taxon>
        <taxon>Alveolata</taxon>
        <taxon>Ciliophora</taxon>
        <taxon>Postciliodesmatophora</taxon>
        <taxon>Heterotrichea</taxon>
        <taxon>Heterotrichida</taxon>
        <taxon>Blepharismidae</taxon>
        <taxon>Blepharisma</taxon>
    </lineage>
</organism>
<keyword evidence="2" id="KW-1185">Reference proteome</keyword>
<comment type="caution">
    <text evidence="1">The sequence shown here is derived from an EMBL/GenBank/DDBJ whole genome shotgun (WGS) entry which is preliminary data.</text>
</comment>
<evidence type="ECO:0000313" key="2">
    <source>
        <dbReference type="Proteomes" id="UP001162131"/>
    </source>
</evidence>
<sequence length="154" mass="17951">MIYNLNNKDNSIPLKQRINNQREKLMNKHLNTMKLENLAGIYKVHEATPREKSIETLFGISKSYTCSERLIHLSKPRDPRMKKSKTYFSQTSLQVTKSIFPQISKPKSNSEVLKIYQELDKFTERIKNDSTVFGCSTIDIMNLKSKKYRKSSVS</sequence>
<dbReference type="EMBL" id="CAJZBQ010000004">
    <property type="protein sequence ID" value="CAG9311579.1"/>
    <property type="molecule type" value="Genomic_DNA"/>
</dbReference>